<evidence type="ECO:0000313" key="1">
    <source>
        <dbReference type="EMBL" id="ARM69732.1"/>
    </source>
</evidence>
<reference evidence="1 2" key="1">
    <citation type="submission" date="2017-03" db="EMBL/GenBank/DDBJ databases">
        <title>Complete Genome Sequence of Salmonella Typhimurium baceriophage BSP22A.</title>
        <authorList>
            <person name="Bai J."/>
            <person name="Ryu S."/>
        </authorList>
    </citation>
    <scope>NUCLEOTIDE SEQUENCE [LARGE SCALE GENOMIC DNA]</scope>
</reference>
<organism evidence="1 2">
    <name type="scientific">Salmonella phage BSP22A</name>
    <dbReference type="NCBI Taxonomy" id="1960312"/>
    <lineage>
        <taxon>Viruses</taxon>
        <taxon>Duplodnaviria</taxon>
        <taxon>Heunggongvirae</taxon>
        <taxon>Uroviricota</taxon>
        <taxon>Caudoviricetes</taxon>
        <taxon>Demerecviridae</taxon>
        <taxon>Markadamsvirinae</taxon>
        <taxon>Epseptimavirus</taxon>
        <taxon>Epseptimavirus ev129</taxon>
    </lineage>
</organism>
<dbReference type="Proteomes" id="UP000240299">
    <property type="component" value="Segment"/>
</dbReference>
<dbReference type="EMBL" id="KY787212">
    <property type="protein sequence ID" value="ARM69732.1"/>
    <property type="molecule type" value="Genomic_DNA"/>
</dbReference>
<proteinExistence type="predicted"/>
<gene>
    <name evidence="1" type="ORF">BSP22A_0069</name>
</gene>
<evidence type="ECO:0000313" key="2">
    <source>
        <dbReference type="Proteomes" id="UP000240299"/>
    </source>
</evidence>
<name>A0A2P0QDM9_9CAUD</name>
<sequence length="111" mass="12803">MSSYTKMYIAVLDEAPDYMVPTLVAHSVLNAHIKFQDDPRYGDWLDNSFKKVILRVNKKEFKKIISTLECYVGFERTICNAEPSCLVVMPMSSVDIPNVLKFARLWKPKDV</sequence>
<accession>A0A2P0QDM9</accession>
<protein>
    <submittedName>
        <fullName evidence="1">Uncharacterized protein</fullName>
    </submittedName>
</protein>